<dbReference type="EMBL" id="ANOH01000350">
    <property type="protein sequence ID" value="EMI53485.1"/>
    <property type="molecule type" value="Genomic_DNA"/>
</dbReference>
<dbReference type="Proteomes" id="UP000011885">
    <property type="component" value="Unassembled WGS sequence"/>
</dbReference>
<evidence type="ECO:0000313" key="2">
    <source>
        <dbReference type="Proteomes" id="UP000011885"/>
    </source>
</evidence>
<keyword evidence="2" id="KW-1185">Reference proteome</keyword>
<protein>
    <submittedName>
        <fullName evidence="1">Uncharacterized protein</fullName>
    </submittedName>
</protein>
<accession>M5TWD2</accession>
<comment type="caution">
    <text evidence="1">The sequence shown here is derived from an EMBL/GenBank/DDBJ whole genome shotgun (WGS) entry which is preliminary data.</text>
</comment>
<organism evidence="1 2">
    <name type="scientific">Rhodopirellula sallentina SM41</name>
    <dbReference type="NCBI Taxonomy" id="1263870"/>
    <lineage>
        <taxon>Bacteria</taxon>
        <taxon>Pseudomonadati</taxon>
        <taxon>Planctomycetota</taxon>
        <taxon>Planctomycetia</taxon>
        <taxon>Pirellulales</taxon>
        <taxon>Pirellulaceae</taxon>
        <taxon>Rhodopirellula</taxon>
    </lineage>
</organism>
<dbReference type="PATRIC" id="fig|1263870.3.peg.5394"/>
<proteinExistence type="predicted"/>
<sequence>MGHEALDANRLDGHFKPNNPHDPITRSFLYVRSNPQNLISNYQTL</sequence>
<gene>
    <name evidence="1" type="ORF">RSSM_05101</name>
</gene>
<reference evidence="1 2" key="1">
    <citation type="journal article" date="2013" name="Mar. Genomics">
        <title>Expression of sulfatases in Rhodopirellula baltica and the diversity of sulfatases in the genus Rhodopirellula.</title>
        <authorList>
            <person name="Wegner C.E."/>
            <person name="Richter-Heitmann T."/>
            <person name="Klindworth A."/>
            <person name="Klockow C."/>
            <person name="Richter M."/>
            <person name="Achstetter T."/>
            <person name="Glockner F.O."/>
            <person name="Harder J."/>
        </authorList>
    </citation>
    <scope>NUCLEOTIDE SEQUENCE [LARGE SCALE GENOMIC DNA]</scope>
    <source>
        <strain evidence="1 2">SM41</strain>
    </source>
</reference>
<evidence type="ECO:0000313" key="1">
    <source>
        <dbReference type="EMBL" id="EMI53485.1"/>
    </source>
</evidence>
<name>M5TWD2_9BACT</name>
<dbReference type="AlphaFoldDB" id="M5TWD2"/>